<keyword evidence="3" id="KW-1185">Reference proteome</keyword>
<evidence type="ECO:0000313" key="2">
    <source>
        <dbReference type="EMBL" id="KAF1987195.1"/>
    </source>
</evidence>
<evidence type="ECO:0000313" key="3">
    <source>
        <dbReference type="Proteomes" id="UP000800041"/>
    </source>
</evidence>
<dbReference type="EMBL" id="ML977153">
    <property type="protein sequence ID" value="KAF1987195.1"/>
    <property type="molecule type" value="Genomic_DNA"/>
</dbReference>
<proteinExistence type="predicted"/>
<dbReference type="AlphaFoldDB" id="A0A6G1H1Z5"/>
<accession>A0A6G1H1Z5</accession>
<feature type="region of interest" description="Disordered" evidence="1">
    <location>
        <begin position="1"/>
        <end position="78"/>
    </location>
</feature>
<dbReference type="Proteomes" id="UP000800041">
    <property type="component" value="Unassembled WGS sequence"/>
</dbReference>
<feature type="compositionally biased region" description="Polar residues" evidence="1">
    <location>
        <begin position="1"/>
        <end position="16"/>
    </location>
</feature>
<dbReference type="OrthoDB" id="5153521at2759"/>
<feature type="region of interest" description="Disordered" evidence="1">
    <location>
        <begin position="132"/>
        <end position="161"/>
    </location>
</feature>
<gene>
    <name evidence="2" type="ORF">K402DRAFT_375813</name>
</gene>
<organism evidence="2 3">
    <name type="scientific">Aulographum hederae CBS 113979</name>
    <dbReference type="NCBI Taxonomy" id="1176131"/>
    <lineage>
        <taxon>Eukaryota</taxon>
        <taxon>Fungi</taxon>
        <taxon>Dikarya</taxon>
        <taxon>Ascomycota</taxon>
        <taxon>Pezizomycotina</taxon>
        <taxon>Dothideomycetes</taxon>
        <taxon>Pleosporomycetidae</taxon>
        <taxon>Aulographales</taxon>
        <taxon>Aulographaceae</taxon>
    </lineage>
</organism>
<protein>
    <submittedName>
        <fullName evidence="2">Uncharacterized protein</fullName>
    </submittedName>
</protein>
<feature type="compositionally biased region" description="Basic and acidic residues" evidence="1">
    <location>
        <begin position="17"/>
        <end position="28"/>
    </location>
</feature>
<feature type="compositionally biased region" description="Basic residues" evidence="1">
    <location>
        <begin position="140"/>
        <end position="149"/>
    </location>
</feature>
<reference evidence="2" key="1">
    <citation type="journal article" date="2020" name="Stud. Mycol.">
        <title>101 Dothideomycetes genomes: a test case for predicting lifestyles and emergence of pathogens.</title>
        <authorList>
            <person name="Haridas S."/>
            <person name="Albert R."/>
            <person name="Binder M."/>
            <person name="Bloem J."/>
            <person name="Labutti K."/>
            <person name="Salamov A."/>
            <person name="Andreopoulos B."/>
            <person name="Baker S."/>
            <person name="Barry K."/>
            <person name="Bills G."/>
            <person name="Bluhm B."/>
            <person name="Cannon C."/>
            <person name="Castanera R."/>
            <person name="Culley D."/>
            <person name="Daum C."/>
            <person name="Ezra D."/>
            <person name="Gonzalez J."/>
            <person name="Henrissat B."/>
            <person name="Kuo A."/>
            <person name="Liang C."/>
            <person name="Lipzen A."/>
            <person name="Lutzoni F."/>
            <person name="Magnuson J."/>
            <person name="Mondo S."/>
            <person name="Nolan M."/>
            <person name="Ohm R."/>
            <person name="Pangilinan J."/>
            <person name="Park H.-J."/>
            <person name="Ramirez L."/>
            <person name="Alfaro M."/>
            <person name="Sun H."/>
            <person name="Tritt A."/>
            <person name="Yoshinaga Y."/>
            <person name="Zwiers L.-H."/>
            <person name="Turgeon B."/>
            <person name="Goodwin S."/>
            <person name="Spatafora J."/>
            <person name="Crous P."/>
            <person name="Grigoriev I."/>
        </authorList>
    </citation>
    <scope>NUCLEOTIDE SEQUENCE</scope>
    <source>
        <strain evidence="2">CBS 113979</strain>
    </source>
</reference>
<evidence type="ECO:0000256" key="1">
    <source>
        <dbReference type="SAM" id="MobiDB-lite"/>
    </source>
</evidence>
<name>A0A6G1H1Z5_9PEZI</name>
<sequence>MSSSEQTFSTNDLRSNSVERQRFQEQKHKWALGQAWGPGRNAEGGHHPKPARKHEIVTDAQYISGDSSTDEEVEAPSVAPDVDVAYSYDAQRSPSQGSQILSFALAKAVERFESTATDKLVNDEYEVLDSEGEAVPTTVKRGKGAKKMPTRAEPEDDYEFV</sequence>